<dbReference type="GO" id="GO:0003677">
    <property type="term" value="F:DNA binding"/>
    <property type="evidence" value="ECO:0007669"/>
    <property type="project" value="UniProtKB-KW"/>
</dbReference>
<dbReference type="GO" id="GO:0008270">
    <property type="term" value="F:zinc ion binding"/>
    <property type="evidence" value="ECO:0007669"/>
    <property type="project" value="UniProtKB-KW"/>
</dbReference>
<dbReference type="Proteomes" id="UP001177744">
    <property type="component" value="Unassembled WGS sequence"/>
</dbReference>
<sequence length="107" mass="11691">MVCMTVNDPQQEDEDLSVAEIADEVYYGREEGAAAAVEQVPHKNSKSMKIKIKTFLPVVWQQLTVIILMELKTGMALQMSPPGSADGLNSNQRKGEGLIAGSTKQQQ</sequence>
<evidence type="ECO:0000259" key="11">
    <source>
        <dbReference type="Pfam" id="PF04704"/>
    </source>
</evidence>
<keyword evidence="6" id="KW-0805">Transcription regulation</keyword>
<evidence type="ECO:0000256" key="7">
    <source>
        <dbReference type="ARBA" id="ARBA00023125"/>
    </source>
</evidence>
<feature type="domain" description="Transcriptional activator Zfx/Zfy" evidence="11">
    <location>
        <begin position="1"/>
        <end position="61"/>
    </location>
</feature>
<protein>
    <recommendedName>
        <fullName evidence="11">Transcriptional activator Zfx/Zfy domain-containing protein</fullName>
    </recommendedName>
</protein>
<comment type="subcellular location">
    <subcellularLocation>
        <location evidence="1">Nucleus</location>
    </subcellularLocation>
</comment>
<dbReference type="GO" id="GO:0005634">
    <property type="term" value="C:nucleus"/>
    <property type="evidence" value="ECO:0007669"/>
    <property type="project" value="UniProtKB-SubCell"/>
</dbReference>
<keyword evidence="4" id="KW-0863">Zinc-finger</keyword>
<keyword evidence="5" id="KW-0862">Zinc</keyword>
<dbReference type="AlphaFoldDB" id="A0AA40HWR9"/>
<dbReference type="GO" id="GO:0006355">
    <property type="term" value="P:regulation of DNA-templated transcription"/>
    <property type="evidence" value="ECO:0007669"/>
    <property type="project" value="InterPro"/>
</dbReference>
<gene>
    <name evidence="12" type="ORF">QTO34_019364</name>
</gene>
<keyword evidence="2" id="KW-0479">Metal-binding</keyword>
<evidence type="ECO:0000313" key="12">
    <source>
        <dbReference type="EMBL" id="KAK1338707.1"/>
    </source>
</evidence>
<evidence type="ECO:0000313" key="13">
    <source>
        <dbReference type="Proteomes" id="UP001177744"/>
    </source>
</evidence>
<comment type="caution">
    <text evidence="12">The sequence shown here is derived from an EMBL/GenBank/DDBJ whole genome shotgun (WGS) entry which is preliminary data.</text>
</comment>
<proteinExistence type="predicted"/>
<evidence type="ECO:0000256" key="4">
    <source>
        <dbReference type="ARBA" id="ARBA00022771"/>
    </source>
</evidence>
<evidence type="ECO:0000256" key="3">
    <source>
        <dbReference type="ARBA" id="ARBA00022737"/>
    </source>
</evidence>
<evidence type="ECO:0000256" key="8">
    <source>
        <dbReference type="ARBA" id="ARBA00023163"/>
    </source>
</evidence>
<keyword evidence="8" id="KW-0804">Transcription</keyword>
<keyword evidence="9" id="KW-0539">Nucleus</keyword>
<evidence type="ECO:0000256" key="10">
    <source>
        <dbReference type="SAM" id="MobiDB-lite"/>
    </source>
</evidence>
<evidence type="ECO:0000256" key="2">
    <source>
        <dbReference type="ARBA" id="ARBA00022723"/>
    </source>
</evidence>
<dbReference type="EMBL" id="JAULJE010000009">
    <property type="protein sequence ID" value="KAK1338707.1"/>
    <property type="molecule type" value="Genomic_DNA"/>
</dbReference>
<evidence type="ECO:0000256" key="5">
    <source>
        <dbReference type="ARBA" id="ARBA00022833"/>
    </source>
</evidence>
<organism evidence="12 13">
    <name type="scientific">Cnephaeus nilssonii</name>
    <name type="common">Northern bat</name>
    <name type="synonym">Eptesicus nilssonii</name>
    <dbReference type="NCBI Taxonomy" id="3371016"/>
    <lineage>
        <taxon>Eukaryota</taxon>
        <taxon>Metazoa</taxon>
        <taxon>Chordata</taxon>
        <taxon>Craniata</taxon>
        <taxon>Vertebrata</taxon>
        <taxon>Euteleostomi</taxon>
        <taxon>Mammalia</taxon>
        <taxon>Eutheria</taxon>
        <taxon>Laurasiatheria</taxon>
        <taxon>Chiroptera</taxon>
        <taxon>Yangochiroptera</taxon>
        <taxon>Vespertilionidae</taxon>
        <taxon>Cnephaeus</taxon>
    </lineage>
</organism>
<reference evidence="12" key="1">
    <citation type="submission" date="2023-06" db="EMBL/GenBank/DDBJ databases">
        <title>Reference genome for the Northern bat (Eptesicus nilssonii), a most northern bat species.</title>
        <authorList>
            <person name="Laine V.N."/>
            <person name="Pulliainen A.T."/>
            <person name="Lilley T.M."/>
        </authorList>
    </citation>
    <scope>NUCLEOTIDE SEQUENCE</scope>
    <source>
        <strain evidence="12">BLF_Eptnil</strain>
        <tissue evidence="12">Kidney</tissue>
    </source>
</reference>
<keyword evidence="13" id="KW-1185">Reference proteome</keyword>
<dbReference type="Pfam" id="PF04704">
    <property type="entry name" value="Zfx_Zfy_act"/>
    <property type="match status" value="1"/>
</dbReference>
<evidence type="ECO:0000256" key="6">
    <source>
        <dbReference type="ARBA" id="ARBA00023015"/>
    </source>
</evidence>
<keyword evidence="3" id="KW-0677">Repeat</keyword>
<accession>A0AA40HWR9</accession>
<keyword evidence="7" id="KW-0238">DNA-binding</keyword>
<name>A0AA40HWR9_CNENI</name>
<evidence type="ECO:0000256" key="9">
    <source>
        <dbReference type="ARBA" id="ARBA00023242"/>
    </source>
</evidence>
<feature type="region of interest" description="Disordered" evidence="10">
    <location>
        <begin position="78"/>
        <end position="107"/>
    </location>
</feature>
<evidence type="ECO:0000256" key="1">
    <source>
        <dbReference type="ARBA" id="ARBA00004123"/>
    </source>
</evidence>
<dbReference type="InterPro" id="IPR006794">
    <property type="entry name" value="Transcrp_activ_Zfx/Zfy-dom"/>
</dbReference>